<sequence>MFSYRPLTTRIPTVRPLRPPSLLPTRVPKPRLFTQNSQLLLLAQQRSAPRPQLPYLSPPIQTQQHLHPLNQHVIRLFSTETKRYVKEQVWLATKWTAILWTFIFFGSVLWYGISIELEEHDNPTPTEWKFFTRRALRAARALSSRETAEQVGFINWPAVHAHYRELLTRLENPHGEGKGLVEGAGEGEEIMIEGVGRAGFDISAKSWPWRAGYFEAIMGCATAAEHLDSMVLDNSRGIVFPRAVMIGPSNPDPRPTPPYMKTAPREEDCTRPCDPPETYYMRILTGRGFTTKQKMKAASAYANWLEFKGLRESAEEMYKWAVDIAKDALEVDPEQVLDTKSGVLKQADGTASHITPNLLRATTDLATFKARSGDVAAALPILLSVLRARRTAPVSLFPPPSQVASDDSGSGVSKTIWKIFSTARFPDPPPSGDNSLIRSTEKPSCEESELMLYIGEILFATSPKSDEGLGWTRQAANIADISLGNRATPSSDLGSAEETKKCKECLLTGVSNWEAMLNRLASQEQTSPKKGWFNWGSTSSTSDRLVELADDQRRVTVLKERIAREGILAEVKGHSNPSGIWIG</sequence>
<keyword evidence="2" id="KW-0812">Transmembrane</keyword>
<feature type="transmembrane region" description="Helical" evidence="2">
    <location>
        <begin position="92"/>
        <end position="113"/>
    </location>
</feature>
<feature type="region of interest" description="Disordered" evidence="1">
    <location>
        <begin position="249"/>
        <end position="272"/>
    </location>
</feature>
<name>A0AAI8Z9G7_9PEZI</name>
<dbReference type="EMBL" id="CAVMBE010000147">
    <property type="protein sequence ID" value="CAK4034909.1"/>
    <property type="molecule type" value="Genomic_DNA"/>
</dbReference>
<dbReference type="Proteomes" id="UP001296104">
    <property type="component" value="Unassembled WGS sequence"/>
</dbReference>
<dbReference type="AlphaFoldDB" id="A0AAI8Z9G7"/>
<accession>A0AAI8Z9G7</accession>
<organism evidence="3 4">
    <name type="scientific">Lecanosticta acicola</name>
    <dbReference type="NCBI Taxonomy" id="111012"/>
    <lineage>
        <taxon>Eukaryota</taxon>
        <taxon>Fungi</taxon>
        <taxon>Dikarya</taxon>
        <taxon>Ascomycota</taxon>
        <taxon>Pezizomycotina</taxon>
        <taxon>Dothideomycetes</taxon>
        <taxon>Dothideomycetidae</taxon>
        <taxon>Mycosphaerellales</taxon>
        <taxon>Mycosphaerellaceae</taxon>
        <taxon>Lecanosticta</taxon>
    </lineage>
</organism>
<evidence type="ECO:0008006" key="5">
    <source>
        <dbReference type="Google" id="ProtNLM"/>
    </source>
</evidence>
<gene>
    <name evidence="3" type="ORF">LECACI_7A010067</name>
</gene>
<comment type="caution">
    <text evidence="3">The sequence shown here is derived from an EMBL/GenBank/DDBJ whole genome shotgun (WGS) entry which is preliminary data.</text>
</comment>
<evidence type="ECO:0000256" key="1">
    <source>
        <dbReference type="SAM" id="MobiDB-lite"/>
    </source>
</evidence>
<evidence type="ECO:0000313" key="3">
    <source>
        <dbReference type="EMBL" id="CAK4034909.1"/>
    </source>
</evidence>
<protein>
    <recommendedName>
        <fullName evidence="5">MFS maltose permease</fullName>
    </recommendedName>
</protein>
<reference evidence="3" key="1">
    <citation type="submission" date="2023-11" db="EMBL/GenBank/DDBJ databases">
        <authorList>
            <person name="Alioto T."/>
            <person name="Alioto T."/>
            <person name="Gomez Garrido J."/>
        </authorList>
    </citation>
    <scope>NUCLEOTIDE SEQUENCE</scope>
</reference>
<keyword evidence="4" id="KW-1185">Reference proteome</keyword>
<evidence type="ECO:0000256" key="2">
    <source>
        <dbReference type="SAM" id="Phobius"/>
    </source>
</evidence>
<keyword evidence="2" id="KW-1133">Transmembrane helix</keyword>
<keyword evidence="2" id="KW-0472">Membrane</keyword>
<proteinExistence type="predicted"/>
<evidence type="ECO:0000313" key="4">
    <source>
        <dbReference type="Proteomes" id="UP001296104"/>
    </source>
</evidence>